<protein>
    <recommendedName>
        <fullName evidence="3">Cag pathogenicity island protein Cag12</fullName>
    </recommendedName>
</protein>
<accession>A0A845SN34</accession>
<organism evidence="1 2">
    <name type="scientific">Acerihabitans arboris</name>
    <dbReference type="NCBI Taxonomy" id="2691583"/>
    <lineage>
        <taxon>Bacteria</taxon>
        <taxon>Pseudomonadati</taxon>
        <taxon>Pseudomonadota</taxon>
        <taxon>Gammaproteobacteria</taxon>
        <taxon>Enterobacterales</taxon>
        <taxon>Pectobacteriaceae</taxon>
        <taxon>Acerihabitans</taxon>
    </lineage>
</organism>
<name>A0A845SN34_9GAMM</name>
<dbReference type="InterPro" id="IPR025264">
    <property type="entry name" value="Cag12"/>
</dbReference>
<proteinExistence type="predicted"/>
<reference evidence="1 2" key="1">
    <citation type="submission" date="2019-12" db="EMBL/GenBank/DDBJ databases">
        <authorList>
            <person name="Lee S.D."/>
        </authorList>
    </citation>
    <scope>NUCLEOTIDE SEQUENCE [LARGE SCALE GENOMIC DNA]</scope>
    <source>
        <strain evidence="1 2">SAP-6</strain>
    </source>
</reference>
<evidence type="ECO:0000313" key="2">
    <source>
        <dbReference type="Proteomes" id="UP000461443"/>
    </source>
</evidence>
<dbReference type="Pfam" id="PF13117">
    <property type="entry name" value="Cag12"/>
    <property type="match status" value="1"/>
</dbReference>
<evidence type="ECO:0000313" key="1">
    <source>
        <dbReference type="EMBL" id="NDL64334.1"/>
    </source>
</evidence>
<dbReference type="PROSITE" id="PS51257">
    <property type="entry name" value="PROKAR_LIPOPROTEIN"/>
    <property type="match status" value="1"/>
</dbReference>
<gene>
    <name evidence="1" type="ORF">GRH90_16460</name>
</gene>
<keyword evidence="2" id="KW-1185">Reference proteome</keyword>
<reference evidence="1 2" key="2">
    <citation type="submission" date="2020-02" db="EMBL/GenBank/DDBJ databases">
        <title>The new genus of Enterobacteriales.</title>
        <authorList>
            <person name="Kim I.S."/>
        </authorList>
    </citation>
    <scope>NUCLEOTIDE SEQUENCE [LARGE SCALE GENOMIC DNA]</scope>
    <source>
        <strain evidence="1 2">SAP-6</strain>
    </source>
</reference>
<dbReference type="EMBL" id="WUBS01000011">
    <property type="protein sequence ID" value="NDL64334.1"/>
    <property type="molecule type" value="Genomic_DNA"/>
</dbReference>
<evidence type="ECO:0008006" key="3">
    <source>
        <dbReference type="Google" id="ProtNLM"/>
    </source>
</evidence>
<dbReference type="AlphaFoldDB" id="A0A845SN34"/>
<dbReference type="RefSeq" id="WP_162367041.1">
    <property type="nucleotide sequence ID" value="NZ_WUBS01000011.1"/>
</dbReference>
<dbReference type="Proteomes" id="UP000461443">
    <property type="component" value="Unassembled WGS sequence"/>
</dbReference>
<sequence length="133" mass="15081">MRTIDLFLTSAVMVILSGCSSPQEPAQPEWDKPGVEMNTSLPQWSENQVILPYPTADGHWSINMAFNPDAVYPPNLWYAVVHSNQVIVNTPEGERYFRAKAWLRKNGYSGVISFQPKLNNCLTCNTTEIELHR</sequence>
<comment type="caution">
    <text evidence="1">The sequence shown here is derived from an EMBL/GenBank/DDBJ whole genome shotgun (WGS) entry which is preliminary data.</text>
</comment>